<evidence type="ECO:0000256" key="6">
    <source>
        <dbReference type="ARBA" id="ARBA00022801"/>
    </source>
</evidence>
<keyword evidence="8" id="KW-0546">Nucleotide metabolism</keyword>
<dbReference type="Gene3D" id="3.40.50.1000">
    <property type="entry name" value="HAD superfamily/HAD-like"/>
    <property type="match status" value="1"/>
</dbReference>
<dbReference type="AlphaFoldDB" id="A0A1F8FKZ2"/>
<proteinExistence type="inferred from homology"/>
<dbReference type="PANTHER" id="PTHR13045:SF0">
    <property type="entry name" value="7-METHYLGUANOSINE PHOSPHATE-SPECIFIC 5'-NUCLEOTIDASE"/>
    <property type="match status" value="1"/>
</dbReference>
<evidence type="ECO:0000256" key="8">
    <source>
        <dbReference type="ARBA" id="ARBA00023080"/>
    </source>
</evidence>
<dbReference type="GO" id="GO:0000287">
    <property type="term" value="F:magnesium ion binding"/>
    <property type="evidence" value="ECO:0007669"/>
    <property type="project" value="InterPro"/>
</dbReference>
<evidence type="ECO:0000256" key="7">
    <source>
        <dbReference type="ARBA" id="ARBA00022842"/>
    </source>
</evidence>
<evidence type="ECO:0000256" key="4">
    <source>
        <dbReference type="ARBA" id="ARBA00022723"/>
    </source>
</evidence>
<evidence type="ECO:0000256" key="5">
    <source>
        <dbReference type="ARBA" id="ARBA00022741"/>
    </source>
</evidence>
<dbReference type="Pfam" id="PF05822">
    <property type="entry name" value="UMPH-1"/>
    <property type="match status" value="1"/>
</dbReference>
<dbReference type="InterPro" id="IPR023214">
    <property type="entry name" value="HAD_sf"/>
</dbReference>
<name>A0A1F8FKZ2_9BACT</name>
<keyword evidence="4" id="KW-0479">Metal-binding</keyword>
<dbReference type="Proteomes" id="UP000178197">
    <property type="component" value="Unassembled WGS sequence"/>
</dbReference>
<keyword evidence="5" id="KW-0547">Nucleotide-binding</keyword>
<accession>A0A1F8FKZ2</accession>
<evidence type="ECO:0000256" key="3">
    <source>
        <dbReference type="ARBA" id="ARBA00012643"/>
    </source>
</evidence>
<dbReference type="EC" id="3.1.3.5" evidence="3"/>
<gene>
    <name evidence="9" type="ORF">A3C71_02220</name>
</gene>
<comment type="caution">
    <text evidence="9">The sequence shown here is derived from an EMBL/GenBank/DDBJ whole genome shotgun (WGS) entry which is preliminary data.</text>
</comment>
<evidence type="ECO:0000313" key="10">
    <source>
        <dbReference type="Proteomes" id="UP000178197"/>
    </source>
</evidence>
<evidence type="ECO:0000256" key="1">
    <source>
        <dbReference type="ARBA" id="ARBA00000815"/>
    </source>
</evidence>
<comment type="similarity">
    <text evidence="2">Belongs to the pyrimidine 5'-nucleotidase family.</text>
</comment>
<keyword evidence="6" id="KW-0378">Hydrolase</keyword>
<dbReference type="GO" id="GO:0008253">
    <property type="term" value="F:5'-nucleotidase activity"/>
    <property type="evidence" value="ECO:0007669"/>
    <property type="project" value="UniProtKB-EC"/>
</dbReference>
<dbReference type="GO" id="GO:0000166">
    <property type="term" value="F:nucleotide binding"/>
    <property type="evidence" value="ECO:0007669"/>
    <property type="project" value="UniProtKB-KW"/>
</dbReference>
<organism evidence="9 10">
    <name type="scientific">Candidatus Yanofskybacteria bacterium RIFCSPHIGHO2_02_FULL_43_15c</name>
    <dbReference type="NCBI Taxonomy" id="1802679"/>
    <lineage>
        <taxon>Bacteria</taxon>
        <taxon>Candidatus Yanofskyibacteriota</taxon>
    </lineage>
</organism>
<dbReference type="InterPro" id="IPR036412">
    <property type="entry name" value="HAD-like_sf"/>
</dbReference>
<dbReference type="InterPro" id="IPR006434">
    <property type="entry name" value="Pyrimidine_nucleotidase_eu"/>
</dbReference>
<dbReference type="SUPFAM" id="SSF56784">
    <property type="entry name" value="HAD-like"/>
    <property type="match status" value="1"/>
</dbReference>
<dbReference type="EMBL" id="MGJT01000001">
    <property type="protein sequence ID" value="OGN13785.1"/>
    <property type="molecule type" value="Genomic_DNA"/>
</dbReference>
<sequence length="214" mass="24428">MSIVDEALNESDRQVMNALRERYFPKIFSETLTVEEARELITLPISIYIGCGLTTVKIKKVLSKVSLRRKVEETFKFLNKQGIPIAIISFGIKQFIETVLEQQKVRKYISGIYAADLSIKKETICGYEPETVVITENKGVFSEHFARQHGVPAKNILAIGDSMVDQNLGYFRYNRLGLAETEEEKQKIKKYFGEVVIAEDFGPVLEWLKRKIGS</sequence>
<evidence type="ECO:0000313" key="9">
    <source>
        <dbReference type="EMBL" id="OGN13785.1"/>
    </source>
</evidence>
<reference evidence="9 10" key="1">
    <citation type="journal article" date="2016" name="Nat. Commun.">
        <title>Thousands of microbial genomes shed light on interconnected biogeochemical processes in an aquifer system.</title>
        <authorList>
            <person name="Anantharaman K."/>
            <person name="Brown C.T."/>
            <person name="Hug L.A."/>
            <person name="Sharon I."/>
            <person name="Castelle C.J."/>
            <person name="Probst A.J."/>
            <person name="Thomas B.C."/>
            <person name="Singh A."/>
            <person name="Wilkins M.J."/>
            <person name="Karaoz U."/>
            <person name="Brodie E.L."/>
            <person name="Williams K.H."/>
            <person name="Hubbard S.S."/>
            <person name="Banfield J.F."/>
        </authorList>
    </citation>
    <scope>NUCLEOTIDE SEQUENCE [LARGE SCALE GENOMIC DNA]</scope>
</reference>
<evidence type="ECO:0000256" key="2">
    <source>
        <dbReference type="ARBA" id="ARBA00008389"/>
    </source>
</evidence>
<protein>
    <recommendedName>
        <fullName evidence="3">5'-nucleotidase</fullName>
        <ecNumber evidence="3">3.1.3.5</ecNumber>
    </recommendedName>
</protein>
<comment type="catalytic activity">
    <reaction evidence="1">
        <text>a ribonucleoside 5'-phosphate + H2O = a ribonucleoside + phosphate</text>
        <dbReference type="Rhea" id="RHEA:12484"/>
        <dbReference type="ChEBI" id="CHEBI:15377"/>
        <dbReference type="ChEBI" id="CHEBI:18254"/>
        <dbReference type="ChEBI" id="CHEBI:43474"/>
        <dbReference type="ChEBI" id="CHEBI:58043"/>
        <dbReference type="EC" id="3.1.3.5"/>
    </reaction>
</comment>
<dbReference type="GO" id="GO:0009117">
    <property type="term" value="P:nucleotide metabolic process"/>
    <property type="evidence" value="ECO:0007669"/>
    <property type="project" value="UniProtKB-KW"/>
</dbReference>
<keyword evidence="7" id="KW-0460">Magnesium</keyword>
<dbReference type="GO" id="GO:0005737">
    <property type="term" value="C:cytoplasm"/>
    <property type="evidence" value="ECO:0007669"/>
    <property type="project" value="InterPro"/>
</dbReference>
<dbReference type="PANTHER" id="PTHR13045">
    <property type="entry name" value="5'-NUCLEOTIDASE"/>
    <property type="match status" value="1"/>
</dbReference>